<dbReference type="RefSeq" id="WP_068272587.1">
    <property type="nucleotide sequence ID" value="NZ_LQZG01000002.1"/>
</dbReference>
<dbReference type="Gene3D" id="1.10.357.10">
    <property type="entry name" value="Tetracycline Repressor, domain 2"/>
    <property type="match status" value="1"/>
</dbReference>
<dbReference type="SUPFAM" id="SSF46689">
    <property type="entry name" value="Homeodomain-like"/>
    <property type="match status" value="1"/>
</dbReference>
<evidence type="ECO:0000256" key="1">
    <source>
        <dbReference type="ARBA" id="ARBA00023125"/>
    </source>
</evidence>
<dbReference type="InterPro" id="IPR050109">
    <property type="entry name" value="HTH-type_TetR-like_transc_reg"/>
</dbReference>
<evidence type="ECO:0000259" key="3">
    <source>
        <dbReference type="PROSITE" id="PS50977"/>
    </source>
</evidence>
<evidence type="ECO:0000313" key="5">
    <source>
        <dbReference type="Proteomes" id="UP000076976"/>
    </source>
</evidence>
<dbReference type="PRINTS" id="PR00455">
    <property type="entry name" value="HTHTETR"/>
</dbReference>
<feature type="DNA-binding region" description="H-T-H motif" evidence="2">
    <location>
        <begin position="32"/>
        <end position="51"/>
    </location>
</feature>
<dbReference type="GO" id="GO:0000976">
    <property type="term" value="F:transcription cis-regulatory region binding"/>
    <property type="evidence" value="ECO:0007669"/>
    <property type="project" value="TreeGrafter"/>
</dbReference>
<evidence type="ECO:0000313" key="4">
    <source>
        <dbReference type="EMBL" id="OAB87411.1"/>
    </source>
</evidence>
<organism evidence="4 5">
    <name type="scientific">Janibacter melonis</name>
    <dbReference type="NCBI Taxonomy" id="262209"/>
    <lineage>
        <taxon>Bacteria</taxon>
        <taxon>Bacillati</taxon>
        <taxon>Actinomycetota</taxon>
        <taxon>Actinomycetes</taxon>
        <taxon>Micrococcales</taxon>
        <taxon>Intrasporangiaceae</taxon>
        <taxon>Janibacter</taxon>
    </lineage>
</organism>
<comment type="caution">
    <text evidence="4">The sequence shown here is derived from an EMBL/GenBank/DDBJ whole genome shotgun (WGS) entry which is preliminary data.</text>
</comment>
<dbReference type="InterPro" id="IPR001647">
    <property type="entry name" value="HTH_TetR"/>
</dbReference>
<keyword evidence="5" id="KW-1185">Reference proteome</keyword>
<dbReference type="InterPro" id="IPR041479">
    <property type="entry name" value="TetR_CgmR_C"/>
</dbReference>
<gene>
    <name evidence="4" type="ORF">AWH69_04805</name>
</gene>
<dbReference type="AlphaFoldDB" id="A0A176QCH8"/>
<dbReference type="Pfam" id="PF17937">
    <property type="entry name" value="TetR_C_28"/>
    <property type="match status" value="1"/>
</dbReference>
<dbReference type="STRING" id="262209.AWH69_04805"/>
<dbReference type="InterPro" id="IPR009057">
    <property type="entry name" value="Homeodomain-like_sf"/>
</dbReference>
<dbReference type="PANTHER" id="PTHR30055">
    <property type="entry name" value="HTH-TYPE TRANSCRIPTIONAL REGULATOR RUTR"/>
    <property type="match status" value="1"/>
</dbReference>
<dbReference type="Proteomes" id="UP000076976">
    <property type="component" value="Unassembled WGS sequence"/>
</dbReference>
<dbReference type="PANTHER" id="PTHR30055:SF148">
    <property type="entry name" value="TETR-FAMILY TRANSCRIPTIONAL REGULATOR"/>
    <property type="match status" value="1"/>
</dbReference>
<dbReference type="Pfam" id="PF00440">
    <property type="entry name" value="TetR_N"/>
    <property type="match status" value="1"/>
</dbReference>
<evidence type="ECO:0000256" key="2">
    <source>
        <dbReference type="PROSITE-ProRule" id="PRU00335"/>
    </source>
</evidence>
<keyword evidence="1 2" id="KW-0238">DNA-binding</keyword>
<dbReference type="PROSITE" id="PS50977">
    <property type="entry name" value="HTH_TETR_2"/>
    <property type="match status" value="1"/>
</dbReference>
<proteinExistence type="predicted"/>
<name>A0A176QCH8_9MICO</name>
<reference evidence="4 5" key="1">
    <citation type="submission" date="2016-01" db="EMBL/GenBank/DDBJ databases">
        <title>Janibacter melonis strain CD11_4 genome sequencing and assembly.</title>
        <authorList>
            <person name="Nair G.R."/>
            <person name="Kaur G."/>
            <person name="Chander A.M."/>
            <person name="Mayilraj S."/>
        </authorList>
    </citation>
    <scope>NUCLEOTIDE SEQUENCE [LARGE SCALE GENOMIC DNA]</scope>
    <source>
        <strain evidence="4 5">CD11-4</strain>
    </source>
</reference>
<dbReference type="EMBL" id="LQZG01000002">
    <property type="protein sequence ID" value="OAB87411.1"/>
    <property type="molecule type" value="Genomic_DNA"/>
</dbReference>
<feature type="domain" description="HTH tetR-type" evidence="3">
    <location>
        <begin position="10"/>
        <end position="69"/>
    </location>
</feature>
<dbReference type="GO" id="GO:0003700">
    <property type="term" value="F:DNA-binding transcription factor activity"/>
    <property type="evidence" value="ECO:0007669"/>
    <property type="project" value="TreeGrafter"/>
</dbReference>
<sequence length="191" mass="20490">MPRTAGRSPEQTRRLVLDAAAAVVRRTGPGATLDAVAAEAGLSKGGLVYHFASKETLLLALAEDQTERFRAAVEAADDPDDGAPGRLTRAYVRTCLDEPLDPHGLRDDILLTAQLMTIPAVRELAHADQLRWERDLAADGLPQDVVELVLAAADGASAALLWGGEVDAARLRRLQGRLVAMTREPTRWSAP</sequence>
<protein>
    <submittedName>
        <fullName evidence="4">TetR family transcriptional regulator</fullName>
    </submittedName>
</protein>
<accession>A0A176QCH8</accession>